<dbReference type="OrthoDB" id="9807790at2"/>
<dbReference type="GO" id="GO:0003677">
    <property type="term" value="F:DNA binding"/>
    <property type="evidence" value="ECO:0007669"/>
    <property type="project" value="UniProtKB-KW"/>
</dbReference>
<protein>
    <submittedName>
        <fullName evidence="10">DNA translocase FtsK</fullName>
    </submittedName>
</protein>
<name>A0A6N7TX20_9BIFI</name>
<feature type="region of interest" description="Disordered" evidence="7">
    <location>
        <begin position="368"/>
        <end position="408"/>
    </location>
</feature>
<feature type="domain" description="FtsK" evidence="9">
    <location>
        <begin position="540"/>
        <end position="740"/>
    </location>
</feature>
<dbReference type="AlphaFoldDB" id="A0A6N7TX20"/>
<gene>
    <name evidence="10" type="ORF">GKC41_07120</name>
</gene>
<keyword evidence="4" id="KW-0238">DNA-binding</keyword>
<dbReference type="PANTHER" id="PTHR22683">
    <property type="entry name" value="SPORULATION PROTEIN RELATED"/>
    <property type="match status" value="1"/>
</dbReference>
<accession>A0A6N7TX20</accession>
<dbReference type="SMART" id="SM00843">
    <property type="entry name" value="Ftsk_gamma"/>
    <property type="match status" value="1"/>
</dbReference>
<dbReference type="GO" id="GO:0005524">
    <property type="term" value="F:ATP binding"/>
    <property type="evidence" value="ECO:0007669"/>
    <property type="project" value="UniProtKB-UniRule"/>
</dbReference>
<dbReference type="InterPro" id="IPR041027">
    <property type="entry name" value="FtsK_alpha"/>
</dbReference>
<evidence type="ECO:0000256" key="7">
    <source>
        <dbReference type="SAM" id="MobiDB-lite"/>
    </source>
</evidence>
<evidence type="ECO:0000256" key="3">
    <source>
        <dbReference type="ARBA" id="ARBA00022840"/>
    </source>
</evidence>
<dbReference type="Proteomes" id="UP000436357">
    <property type="component" value="Unassembled WGS sequence"/>
</dbReference>
<evidence type="ECO:0000313" key="10">
    <source>
        <dbReference type="EMBL" id="MSD91417.1"/>
    </source>
</evidence>
<dbReference type="Pfam" id="PF17854">
    <property type="entry name" value="FtsK_alpha"/>
    <property type="match status" value="1"/>
</dbReference>
<dbReference type="CDD" id="cd01127">
    <property type="entry name" value="TrwB_TraG_TraD_VirD4"/>
    <property type="match status" value="1"/>
</dbReference>
<dbReference type="PROSITE" id="PS50901">
    <property type="entry name" value="FTSK"/>
    <property type="match status" value="1"/>
</dbReference>
<dbReference type="SUPFAM" id="SSF46785">
    <property type="entry name" value="Winged helix' DNA-binding domain"/>
    <property type="match status" value="1"/>
</dbReference>
<keyword evidence="3 6" id="KW-0067">ATP-binding</keyword>
<feature type="region of interest" description="Disordered" evidence="7">
    <location>
        <begin position="294"/>
        <end position="317"/>
    </location>
</feature>
<keyword evidence="2 6" id="KW-0547">Nucleotide-binding</keyword>
<evidence type="ECO:0000256" key="6">
    <source>
        <dbReference type="PROSITE-ProRule" id="PRU00289"/>
    </source>
</evidence>
<dbReference type="InterPro" id="IPR027417">
    <property type="entry name" value="P-loop_NTPase"/>
</dbReference>
<dbReference type="InterPro" id="IPR036390">
    <property type="entry name" value="WH_DNA-bd_sf"/>
</dbReference>
<proteinExistence type="inferred from homology"/>
<dbReference type="InterPro" id="IPR018541">
    <property type="entry name" value="Ftsk_gamma"/>
</dbReference>
<feature type="compositionally biased region" description="Basic and acidic residues" evidence="7">
    <location>
        <begin position="395"/>
        <end position="404"/>
    </location>
</feature>
<keyword evidence="8" id="KW-1133">Transmembrane helix</keyword>
<feature type="compositionally biased region" description="Polar residues" evidence="7">
    <location>
        <begin position="300"/>
        <end position="317"/>
    </location>
</feature>
<dbReference type="Pfam" id="PF01580">
    <property type="entry name" value="FtsK_SpoIIIE"/>
    <property type="match status" value="1"/>
</dbReference>
<organism evidence="10 11">
    <name type="scientific">Bifidobacterium asteroides</name>
    <dbReference type="NCBI Taxonomy" id="1684"/>
    <lineage>
        <taxon>Bacteria</taxon>
        <taxon>Bacillati</taxon>
        <taxon>Actinomycetota</taxon>
        <taxon>Actinomycetes</taxon>
        <taxon>Bifidobacteriales</taxon>
        <taxon>Bifidobacteriaceae</taxon>
        <taxon>Bifidobacterium</taxon>
    </lineage>
</organism>
<dbReference type="Gene3D" id="3.40.50.300">
    <property type="entry name" value="P-loop containing nucleotide triphosphate hydrolases"/>
    <property type="match status" value="1"/>
</dbReference>
<feature type="transmembrane region" description="Helical" evidence="8">
    <location>
        <begin position="89"/>
        <end position="111"/>
    </location>
</feature>
<evidence type="ECO:0000313" key="11">
    <source>
        <dbReference type="Proteomes" id="UP000436357"/>
    </source>
</evidence>
<feature type="compositionally biased region" description="Polar residues" evidence="7">
    <location>
        <begin position="216"/>
        <end position="225"/>
    </location>
</feature>
<comment type="function">
    <text evidence="5">Essential cell division protein that coordinates cell division and chromosome segregation. The N-terminus is involved in assembly of the cell-division machinery. The C-terminus functions as a DNA motor that moves dsDNA in an ATP-dependent manner towards the dif recombination site, which is located within the replication terminus region. Required for activation of the Xer recombinase, allowing activation of chromosome unlinking by recombination.</text>
</comment>
<comment type="similarity">
    <text evidence="1">Belongs to the FtsK/SpoIIIE/SftA family.</text>
</comment>
<dbReference type="SUPFAM" id="SSF52540">
    <property type="entry name" value="P-loop containing nucleoside triphosphate hydrolases"/>
    <property type="match status" value="1"/>
</dbReference>
<comment type="caution">
    <text evidence="10">The sequence shown here is derived from an EMBL/GenBank/DDBJ whole genome shotgun (WGS) entry which is preliminary data.</text>
</comment>
<feature type="region of interest" description="Disordered" evidence="7">
    <location>
        <begin position="1"/>
        <end position="23"/>
    </location>
</feature>
<evidence type="ECO:0000256" key="5">
    <source>
        <dbReference type="ARBA" id="ARBA00024986"/>
    </source>
</evidence>
<dbReference type="Gene3D" id="3.30.980.40">
    <property type="match status" value="1"/>
</dbReference>
<feature type="compositionally biased region" description="Low complexity" evidence="7">
    <location>
        <begin position="368"/>
        <end position="394"/>
    </location>
</feature>
<feature type="binding site" evidence="6">
    <location>
        <begin position="557"/>
        <end position="564"/>
    </location>
    <ligand>
        <name>ATP</name>
        <dbReference type="ChEBI" id="CHEBI:30616"/>
    </ligand>
</feature>
<evidence type="ECO:0000256" key="8">
    <source>
        <dbReference type="SAM" id="Phobius"/>
    </source>
</evidence>
<dbReference type="InterPro" id="IPR036388">
    <property type="entry name" value="WH-like_DNA-bd_sf"/>
</dbReference>
<dbReference type="Pfam" id="PF09397">
    <property type="entry name" value="FtsK_gamma"/>
    <property type="match status" value="1"/>
</dbReference>
<dbReference type="RefSeq" id="WP_154313588.1">
    <property type="nucleotide sequence ID" value="NZ_WKKW01000005.1"/>
</dbReference>
<keyword evidence="8" id="KW-0472">Membrane</keyword>
<sequence length="907" mass="97258">MTRKQQADARGRGRTASKDSQDPEPFWHKALLALPRGLGSLVRAVAGKNGDDSAYRKDGLCFVLVILAVLFCASEWFRVNGFLGRGLHAMAAGVLGLCSIILPVVLLFAAFRLVCYTGREAGNLPVVGGLMVVLWSVCSILDVLMASDYRGFDMKAISDSGGLLGFFLGSPLAWGLSKVFAVIIFVLVAIFGLFITFRFHMSDLMAWLRGKRTHASSSAPAQTAPNEVRLGDDTLPLAPGVPTHEEQDQEDAQNSGKGGVAGWLSRLLHGRIGKDTDTHLERYEADEPFSQAASLEGTDQGDQSAQGSETDQVSTQNMPVVEAPATAALLDAREQGHPKVDPAALSGVGASDPWAAAAAAADTVQMDAQPAPGAGNQTAGAQGTGAQAAGASSSSDERQADESRPYVLPSTDLLVKGKPHAVRTSANDAVIKALQSTFQQFDVDAKVVGFLRGPSVTQYEVELGPGVKVEKVTNLQRNIAYAVASSDVRILSPIPGKSAIGIEIPNVDREIVHLGDVLRSDKAQQDDNPMMTAVGKDVEGHYVTADLTKMPHLLVAGATGSGKSSFINSMLVSLIMRATPEQVRLIMVDPKRVELSAYAGIPHLLTPIITEPKKAAQALEWVVKEMDARYDDLQFFGFRHIKDFNKAVREGKVHAPAGSNRKVAPYPYLVVVVDEMADLMMVAKNDVESSIQRITQLARAAGVHLVLATQRPSVDVVTGLIKANIPSRLAFATSSSTDSRVILDATGAETLIGQGDALFLPMGQAKPTRVQGAWVSESEIRKAVDYVRTQRKPHYREDIEQMADKADHKNEVQEEIGDDMDELLQAAELVVTTQFGSTSMLQRKLRVGFARAGRLMDLLESRGIVGPSEGSKAREVLIQPPQLQQALAFIRGDATSMDPAPDEQAQG</sequence>
<dbReference type="InterPro" id="IPR002543">
    <property type="entry name" value="FtsK_dom"/>
</dbReference>
<evidence type="ECO:0000256" key="2">
    <source>
        <dbReference type="ARBA" id="ARBA00022741"/>
    </source>
</evidence>
<feature type="transmembrane region" description="Helical" evidence="8">
    <location>
        <begin position="180"/>
        <end position="199"/>
    </location>
</feature>
<evidence type="ECO:0000256" key="4">
    <source>
        <dbReference type="ARBA" id="ARBA00023125"/>
    </source>
</evidence>
<dbReference type="PANTHER" id="PTHR22683:SF41">
    <property type="entry name" value="DNA TRANSLOCASE FTSK"/>
    <property type="match status" value="1"/>
</dbReference>
<keyword evidence="8" id="KW-0812">Transmembrane</keyword>
<feature type="transmembrane region" description="Helical" evidence="8">
    <location>
        <begin position="123"/>
        <end position="144"/>
    </location>
</feature>
<dbReference type="SMART" id="SM00382">
    <property type="entry name" value="AAA"/>
    <property type="match status" value="1"/>
</dbReference>
<dbReference type="Gene3D" id="1.10.10.10">
    <property type="entry name" value="Winged helix-like DNA-binding domain superfamily/Winged helix DNA-binding domain"/>
    <property type="match status" value="1"/>
</dbReference>
<dbReference type="EMBL" id="WKKW01000005">
    <property type="protein sequence ID" value="MSD91417.1"/>
    <property type="molecule type" value="Genomic_DNA"/>
</dbReference>
<dbReference type="InterPro" id="IPR050206">
    <property type="entry name" value="FtsK/SpoIIIE/SftA"/>
</dbReference>
<feature type="region of interest" description="Disordered" evidence="7">
    <location>
        <begin position="216"/>
        <end position="257"/>
    </location>
</feature>
<evidence type="ECO:0000256" key="1">
    <source>
        <dbReference type="ARBA" id="ARBA00006474"/>
    </source>
</evidence>
<reference evidence="10 11" key="1">
    <citation type="submission" date="2019-11" db="EMBL/GenBank/DDBJ databases">
        <title>Draft Genome Sequence of Plant Growth-Promoting Rhizosphere-Associated Bacteria.</title>
        <authorList>
            <person name="Vasilyev I.Y."/>
            <person name="Radchenko V."/>
            <person name="Ilnitskaya E.V."/>
        </authorList>
    </citation>
    <scope>NUCLEOTIDE SEQUENCE [LARGE SCALE GENOMIC DNA]</scope>
    <source>
        <strain evidence="10 11">VRA_9sq_n</strain>
    </source>
</reference>
<dbReference type="InterPro" id="IPR003593">
    <property type="entry name" value="AAA+_ATPase"/>
</dbReference>
<evidence type="ECO:0000259" key="9">
    <source>
        <dbReference type="PROSITE" id="PS50901"/>
    </source>
</evidence>
<feature type="transmembrane region" description="Helical" evidence="8">
    <location>
        <begin position="156"/>
        <end position="174"/>
    </location>
</feature>
<feature type="transmembrane region" description="Helical" evidence="8">
    <location>
        <begin position="59"/>
        <end position="77"/>
    </location>
</feature>